<dbReference type="CDD" id="cd01856">
    <property type="entry name" value="YlqF"/>
    <property type="match status" value="1"/>
</dbReference>
<organism evidence="7 8">
    <name type="scientific">Hondaea fermentalgiana</name>
    <dbReference type="NCBI Taxonomy" id="2315210"/>
    <lineage>
        <taxon>Eukaryota</taxon>
        <taxon>Sar</taxon>
        <taxon>Stramenopiles</taxon>
        <taxon>Bigyra</taxon>
        <taxon>Labyrinthulomycetes</taxon>
        <taxon>Thraustochytrida</taxon>
        <taxon>Thraustochytriidae</taxon>
        <taxon>Hondaea</taxon>
    </lineage>
</organism>
<dbReference type="GO" id="GO:0003924">
    <property type="term" value="F:GTPase activity"/>
    <property type="evidence" value="ECO:0007669"/>
    <property type="project" value="TreeGrafter"/>
</dbReference>
<keyword evidence="8" id="KW-1185">Reference proteome</keyword>
<evidence type="ECO:0000256" key="2">
    <source>
        <dbReference type="ARBA" id="ARBA00023134"/>
    </source>
</evidence>
<evidence type="ECO:0000259" key="6">
    <source>
        <dbReference type="Pfam" id="PF01926"/>
    </source>
</evidence>
<reference evidence="7 8" key="1">
    <citation type="submission" date="2017-12" db="EMBL/GenBank/DDBJ databases">
        <title>Sequencing, de novo assembly and annotation of complete genome of a new Thraustochytrid species, strain FCC1311.</title>
        <authorList>
            <person name="Sedici K."/>
            <person name="Godart F."/>
            <person name="Aiese Cigliano R."/>
            <person name="Sanseverino W."/>
            <person name="Barakat M."/>
            <person name="Ortet P."/>
            <person name="Marechal E."/>
            <person name="Cagnac O."/>
            <person name="Amato A."/>
        </authorList>
    </citation>
    <scope>NUCLEOTIDE SEQUENCE [LARGE SCALE GENOMIC DNA]</scope>
</reference>
<dbReference type="PANTHER" id="PTHR45782:SF4">
    <property type="entry name" value="MITOCHONDRIAL RIBOSOME-ASSOCIATED GTPASE 1"/>
    <property type="match status" value="1"/>
</dbReference>
<evidence type="ECO:0000313" key="7">
    <source>
        <dbReference type="EMBL" id="GBG28162.1"/>
    </source>
</evidence>
<accession>A0A2R5GAX1</accession>
<dbReference type="OrthoDB" id="269151at2759"/>
<dbReference type="InterPro" id="IPR016478">
    <property type="entry name" value="GTPase_MTG1"/>
</dbReference>
<dbReference type="Gene3D" id="1.10.1580.10">
    <property type="match status" value="1"/>
</dbReference>
<dbReference type="Proteomes" id="UP000241890">
    <property type="component" value="Unassembled WGS sequence"/>
</dbReference>
<feature type="binding site" evidence="4">
    <location>
        <position position="167"/>
    </location>
    <ligand>
        <name>GTP</name>
        <dbReference type="ChEBI" id="CHEBI:37565"/>
    </ligand>
</feature>
<comment type="caution">
    <text evidence="7">The sequence shown here is derived from an EMBL/GenBank/DDBJ whole genome shotgun (WGS) entry which is preliminary data.</text>
</comment>
<name>A0A2R5GAX1_9STRA</name>
<dbReference type="AlphaFoldDB" id="A0A2R5GAX1"/>
<sequence length="331" mass="37011">MAAINWFPGHMHKARQEIATQMRRVKLVIEVLDARAPFSSENPLVPQLRGETPSLKVLNKVDLADAEQTARWLERLEQEPGVVAVPARATHPSDAQKVLQRGEELLRTGSNKASLVMILGVPNVGKSTLINAMAGKNVCRTENRPAVTQRQQKITLTPRITLLDTPGFLWPRLAPAECAYRLAISGAIKDGIFDFDEAASFLLHHLVGVYPEVLASAYDFESPAPDETNAAEWTRSALRAIASKRNLMRTGGVPDLERAAEVLVRDYRRGRLGRISLESPESVDSDEYRLGKEDGIRQGAERRSERRDERRRLRKEQRIAAKKEAAGKLRF</sequence>
<dbReference type="InterPro" id="IPR019991">
    <property type="entry name" value="GTP-bd_ribosome_bgen"/>
</dbReference>
<comment type="subcellular location">
    <subcellularLocation>
        <location evidence="3">Mitochondrion inner membrane</location>
        <topology evidence="3">Peripheral membrane protein</topology>
    </subcellularLocation>
</comment>
<gene>
    <name evidence="7" type="ORF">FCC1311_043852</name>
</gene>
<dbReference type="PIRSF" id="PIRSF006230">
    <property type="entry name" value="MG442"/>
    <property type="match status" value="1"/>
</dbReference>
<dbReference type="InParanoid" id="A0A2R5GAX1"/>
<dbReference type="GO" id="GO:0005525">
    <property type="term" value="F:GTP binding"/>
    <property type="evidence" value="ECO:0007669"/>
    <property type="project" value="UniProtKB-KW"/>
</dbReference>
<comment type="similarity">
    <text evidence="3">Belongs to the TRAFAC class YlqF/YawG GTPase family. MTG1 subfamily.</text>
</comment>
<dbReference type="PANTHER" id="PTHR45782">
    <property type="entry name" value="MITOCHONDRIAL RIBOSOME-ASSOCIATED GTPASE 1"/>
    <property type="match status" value="1"/>
</dbReference>
<dbReference type="Gene3D" id="3.40.50.300">
    <property type="entry name" value="P-loop containing nucleotide triphosphate hydrolases"/>
    <property type="match status" value="1"/>
</dbReference>
<feature type="binding site" evidence="4">
    <location>
        <begin position="123"/>
        <end position="128"/>
    </location>
    <ligand>
        <name>GTP</name>
        <dbReference type="ChEBI" id="CHEBI:37565"/>
    </ligand>
</feature>
<evidence type="ECO:0000313" key="8">
    <source>
        <dbReference type="Proteomes" id="UP000241890"/>
    </source>
</evidence>
<protein>
    <recommendedName>
        <fullName evidence="3">Mitochondrial GTPase 1</fullName>
    </recommendedName>
</protein>
<dbReference type="InterPro" id="IPR006073">
    <property type="entry name" value="GTP-bd"/>
</dbReference>
<evidence type="ECO:0000256" key="4">
    <source>
        <dbReference type="PIRSR" id="PIRSR006230-1"/>
    </source>
</evidence>
<dbReference type="GO" id="GO:0006412">
    <property type="term" value="P:translation"/>
    <property type="evidence" value="ECO:0007669"/>
    <property type="project" value="TreeGrafter"/>
</dbReference>
<keyword evidence="1 3" id="KW-0547">Nucleotide-binding</keyword>
<feature type="region of interest" description="Disordered" evidence="5">
    <location>
        <begin position="286"/>
        <end position="331"/>
    </location>
</feature>
<evidence type="ECO:0000256" key="5">
    <source>
        <dbReference type="SAM" id="MobiDB-lite"/>
    </source>
</evidence>
<evidence type="ECO:0000256" key="1">
    <source>
        <dbReference type="ARBA" id="ARBA00022741"/>
    </source>
</evidence>
<dbReference type="SUPFAM" id="SSF52540">
    <property type="entry name" value="P-loop containing nucleoside triphosphate hydrolases"/>
    <property type="match status" value="1"/>
</dbReference>
<evidence type="ECO:0000256" key="3">
    <source>
        <dbReference type="PIRNR" id="PIRNR006230"/>
    </source>
</evidence>
<dbReference type="InterPro" id="IPR027417">
    <property type="entry name" value="P-loop_NTPase"/>
</dbReference>
<keyword evidence="2 3" id="KW-0342">GTP-binding</keyword>
<keyword evidence="3" id="KW-0496">Mitochondrion</keyword>
<dbReference type="GO" id="GO:0005743">
    <property type="term" value="C:mitochondrial inner membrane"/>
    <property type="evidence" value="ECO:0007669"/>
    <property type="project" value="UniProtKB-SubCell"/>
</dbReference>
<feature type="domain" description="G" evidence="6">
    <location>
        <begin position="116"/>
        <end position="169"/>
    </location>
</feature>
<proteinExistence type="inferred from homology"/>
<dbReference type="Pfam" id="PF01926">
    <property type="entry name" value="MMR_HSR1"/>
    <property type="match status" value="1"/>
</dbReference>
<feature type="binding site" evidence="4">
    <location>
        <begin position="59"/>
        <end position="62"/>
    </location>
    <ligand>
        <name>GTP</name>
        <dbReference type="ChEBI" id="CHEBI:37565"/>
    </ligand>
</feature>
<dbReference type="InterPro" id="IPR023179">
    <property type="entry name" value="GTP-bd_ortho_bundle_sf"/>
</dbReference>
<dbReference type="EMBL" id="BEYU01000040">
    <property type="protein sequence ID" value="GBG28162.1"/>
    <property type="molecule type" value="Genomic_DNA"/>
</dbReference>
<dbReference type="NCBIfam" id="TIGR03596">
    <property type="entry name" value="GTPase_YlqF"/>
    <property type="match status" value="1"/>
</dbReference>